<name>J9GS50_9ZZZZ</name>
<protein>
    <submittedName>
        <fullName evidence="2">Cyclic nucleotide-binding domain protein</fullName>
    </submittedName>
</protein>
<evidence type="ECO:0000259" key="1">
    <source>
        <dbReference type="PROSITE" id="PS50042"/>
    </source>
</evidence>
<dbReference type="InterPro" id="IPR018490">
    <property type="entry name" value="cNMP-bd_dom_sf"/>
</dbReference>
<dbReference type="Gene3D" id="2.60.120.10">
    <property type="entry name" value="Jelly Rolls"/>
    <property type="match status" value="1"/>
</dbReference>
<sequence>MLFSFRFFVILQGIDKNEYSMTTNVEIARKIAEVNYPLSRESVHALADVLVCKKYKKGERILDAGEVCRAMLFVEKGLVRQFYFKYDKDLTEHISYENGMVICIESYFHQEPTRLMAEALENTVLWEIPKREVEALAEQYDDIERLYRRFLEVSLIESQVKADALRFEPAHERYLKLQRRHPEILKRAPLVYIASLLQMTPETLSRVRSSLL</sequence>
<accession>J9GS50</accession>
<dbReference type="SUPFAM" id="SSF51206">
    <property type="entry name" value="cAMP-binding domain-like"/>
    <property type="match status" value="1"/>
</dbReference>
<reference evidence="2" key="1">
    <citation type="journal article" date="2012" name="PLoS ONE">
        <title>Gene sets for utilization of primary and secondary nutrition supplies in the distal gut of endangered iberian lynx.</title>
        <authorList>
            <person name="Alcaide M."/>
            <person name="Messina E."/>
            <person name="Richter M."/>
            <person name="Bargiela R."/>
            <person name="Peplies J."/>
            <person name="Huws S.A."/>
            <person name="Newbold C.J."/>
            <person name="Golyshin P.N."/>
            <person name="Simon M.A."/>
            <person name="Lopez G."/>
            <person name="Yakimov M.M."/>
            <person name="Ferrer M."/>
        </authorList>
    </citation>
    <scope>NUCLEOTIDE SEQUENCE</scope>
</reference>
<dbReference type="EMBL" id="AMCI01000092">
    <property type="protein sequence ID" value="EJX10759.1"/>
    <property type="molecule type" value="Genomic_DNA"/>
</dbReference>
<dbReference type="CDD" id="cd00038">
    <property type="entry name" value="CAP_ED"/>
    <property type="match status" value="1"/>
</dbReference>
<comment type="caution">
    <text evidence="2">The sequence shown here is derived from an EMBL/GenBank/DDBJ whole genome shotgun (WGS) entry which is preliminary data.</text>
</comment>
<proteinExistence type="predicted"/>
<gene>
    <name evidence="2" type="ORF">EVA_00528</name>
</gene>
<evidence type="ECO:0000313" key="2">
    <source>
        <dbReference type="EMBL" id="EJX10759.1"/>
    </source>
</evidence>
<dbReference type="Pfam" id="PF00027">
    <property type="entry name" value="cNMP_binding"/>
    <property type="match status" value="1"/>
</dbReference>
<feature type="domain" description="Cyclic nucleotide-binding" evidence="1">
    <location>
        <begin position="34"/>
        <end position="80"/>
    </location>
</feature>
<dbReference type="AlphaFoldDB" id="J9GS50"/>
<dbReference type="InterPro" id="IPR014710">
    <property type="entry name" value="RmlC-like_jellyroll"/>
</dbReference>
<dbReference type="InterPro" id="IPR000595">
    <property type="entry name" value="cNMP-bd_dom"/>
</dbReference>
<dbReference type="PROSITE" id="PS50042">
    <property type="entry name" value="CNMP_BINDING_3"/>
    <property type="match status" value="1"/>
</dbReference>
<organism evidence="2">
    <name type="scientific">gut metagenome</name>
    <dbReference type="NCBI Taxonomy" id="749906"/>
    <lineage>
        <taxon>unclassified sequences</taxon>
        <taxon>metagenomes</taxon>
        <taxon>organismal metagenomes</taxon>
    </lineage>
</organism>